<name>A0A5C6BK29_9BACT</name>
<reference evidence="1 2" key="1">
    <citation type="journal article" date="2020" name="Antonie Van Leeuwenhoek">
        <title>Rhodopirellula heiligendammensis sp. nov., Rhodopirellula pilleata sp. nov., and Rhodopirellula solitaria sp. nov. isolated from natural or artificial marine surfaces in Northern Germany and California, USA, and emended description of the genus Rhodopirellula.</title>
        <authorList>
            <person name="Kallscheuer N."/>
            <person name="Wiegand S."/>
            <person name="Jogler M."/>
            <person name="Boedeker C."/>
            <person name="Peeters S.H."/>
            <person name="Rast P."/>
            <person name="Heuer A."/>
            <person name="Jetten M.S.M."/>
            <person name="Rohde M."/>
            <person name="Jogler C."/>
        </authorList>
    </citation>
    <scope>NUCLEOTIDE SEQUENCE [LARGE SCALE GENOMIC DNA]</scope>
    <source>
        <strain evidence="1 2">Poly21</strain>
    </source>
</reference>
<accession>A0A5C6BK29</accession>
<gene>
    <name evidence="1" type="ORF">Poly21_47200</name>
</gene>
<keyword evidence="2" id="KW-1185">Reference proteome</keyword>
<dbReference type="EMBL" id="SJPU01000003">
    <property type="protein sequence ID" value="TWU10814.1"/>
    <property type="molecule type" value="Genomic_DNA"/>
</dbReference>
<comment type="caution">
    <text evidence="1">The sequence shown here is derived from an EMBL/GenBank/DDBJ whole genome shotgun (WGS) entry which is preliminary data.</text>
</comment>
<dbReference type="RefSeq" id="WP_146409195.1">
    <property type="nucleotide sequence ID" value="NZ_SJPU01000003.1"/>
</dbReference>
<dbReference type="AlphaFoldDB" id="A0A5C6BK29"/>
<protein>
    <submittedName>
        <fullName evidence="1">Uncharacterized protein</fullName>
    </submittedName>
</protein>
<sequence>MNLTLTKILTELAGLGVQVVSPEKGRIRLTCSADCLKVSGVNFLQYNSANFDGLRPLENLIKDIGPPKHPWPIDQHRMAQ</sequence>
<dbReference type="Proteomes" id="UP000319908">
    <property type="component" value="Unassembled WGS sequence"/>
</dbReference>
<proteinExistence type="predicted"/>
<evidence type="ECO:0000313" key="1">
    <source>
        <dbReference type="EMBL" id="TWU10814.1"/>
    </source>
</evidence>
<organism evidence="1 2">
    <name type="scientific">Allorhodopirellula heiligendammensis</name>
    <dbReference type="NCBI Taxonomy" id="2714739"/>
    <lineage>
        <taxon>Bacteria</taxon>
        <taxon>Pseudomonadati</taxon>
        <taxon>Planctomycetota</taxon>
        <taxon>Planctomycetia</taxon>
        <taxon>Pirellulales</taxon>
        <taxon>Pirellulaceae</taxon>
        <taxon>Allorhodopirellula</taxon>
    </lineage>
</organism>
<evidence type="ECO:0000313" key="2">
    <source>
        <dbReference type="Proteomes" id="UP000319908"/>
    </source>
</evidence>